<dbReference type="PROSITE" id="PS50977">
    <property type="entry name" value="HTH_TETR_2"/>
    <property type="match status" value="1"/>
</dbReference>
<keyword evidence="2 4" id="KW-0238">DNA-binding</keyword>
<keyword evidence="7" id="KW-1185">Reference proteome</keyword>
<dbReference type="SUPFAM" id="SSF48498">
    <property type="entry name" value="Tetracyclin repressor-like, C-terminal domain"/>
    <property type="match status" value="1"/>
</dbReference>
<gene>
    <name evidence="6" type="ORF">LV75_003586</name>
</gene>
<dbReference type="InterPro" id="IPR036271">
    <property type="entry name" value="Tet_transcr_reg_TetR-rel_C_sf"/>
</dbReference>
<evidence type="ECO:0000256" key="1">
    <source>
        <dbReference type="ARBA" id="ARBA00023015"/>
    </source>
</evidence>
<dbReference type="PRINTS" id="PR00455">
    <property type="entry name" value="HTHTETR"/>
</dbReference>
<reference evidence="6 7" key="1">
    <citation type="submission" date="2022-06" db="EMBL/GenBank/DDBJ databases">
        <title>Genomic Encyclopedia of Archaeal and Bacterial Type Strains, Phase II (KMG-II): from individual species to whole genera.</title>
        <authorList>
            <person name="Goeker M."/>
        </authorList>
    </citation>
    <scope>NUCLEOTIDE SEQUENCE [LARGE SCALE GENOMIC DNA]</scope>
    <source>
        <strain evidence="6 7">DSM 44255</strain>
    </source>
</reference>
<keyword evidence="3" id="KW-0804">Transcription</keyword>
<comment type="caution">
    <text evidence="6">The sequence shown here is derived from an EMBL/GenBank/DDBJ whole genome shotgun (WGS) entry which is preliminary data.</text>
</comment>
<evidence type="ECO:0000259" key="5">
    <source>
        <dbReference type="PROSITE" id="PS50977"/>
    </source>
</evidence>
<feature type="domain" description="HTH tetR-type" evidence="5">
    <location>
        <begin position="4"/>
        <end position="64"/>
    </location>
</feature>
<dbReference type="Gene3D" id="1.10.357.10">
    <property type="entry name" value="Tetracycline Repressor, domain 2"/>
    <property type="match status" value="1"/>
</dbReference>
<dbReference type="Pfam" id="PF00440">
    <property type="entry name" value="TetR_N"/>
    <property type="match status" value="1"/>
</dbReference>
<dbReference type="InterPro" id="IPR054156">
    <property type="entry name" value="YxaF_TetR_C"/>
</dbReference>
<feature type="DNA-binding region" description="H-T-H motif" evidence="4">
    <location>
        <begin position="27"/>
        <end position="46"/>
    </location>
</feature>
<evidence type="ECO:0000256" key="2">
    <source>
        <dbReference type="ARBA" id="ARBA00023125"/>
    </source>
</evidence>
<dbReference type="PANTHER" id="PTHR47506">
    <property type="entry name" value="TRANSCRIPTIONAL REGULATORY PROTEIN"/>
    <property type="match status" value="1"/>
</dbReference>
<evidence type="ECO:0000256" key="3">
    <source>
        <dbReference type="ARBA" id="ARBA00023163"/>
    </source>
</evidence>
<protein>
    <submittedName>
        <fullName evidence="6">Transcriptional regulator, TetR family</fullName>
    </submittedName>
</protein>
<dbReference type="RefSeq" id="WP_253888026.1">
    <property type="nucleotide sequence ID" value="NZ_BAAAVB010000014.1"/>
</dbReference>
<evidence type="ECO:0000313" key="6">
    <source>
        <dbReference type="EMBL" id="MCP2271074.1"/>
    </source>
</evidence>
<proteinExistence type="predicted"/>
<dbReference type="PANTHER" id="PTHR47506:SF1">
    <property type="entry name" value="HTH-TYPE TRANSCRIPTIONAL REGULATOR YJDC"/>
    <property type="match status" value="1"/>
</dbReference>
<evidence type="ECO:0000256" key="4">
    <source>
        <dbReference type="PROSITE-ProRule" id="PRU00335"/>
    </source>
</evidence>
<dbReference type="InterPro" id="IPR001647">
    <property type="entry name" value="HTH_TetR"/>
</dbReference>
<keyword evidence="1" id="KW-0805">Transcription regulation</keyword>
<dbReference type="Pfam" id="PF21993">
    <property type="entry name" value="TetR_C_13_2"/>
    <property type="match status" value="1"/>
</dbReference>
<dbReference type="SUPFAM" id="SSF46689">
    <property type="entry name" value="Homeodomain-like"/>
    <property type="match status" value="1"/>
</dbReference>
<name>A0ABT1IEK7_9PSEU</name>
<evidence type="ECO:0000313" key="7">
    <source>
        <dbReference type="Proteomes" id="UP001205185"/>
    </source>
</evidence>
<organism evidence="6 7">
    <name type="scientific">Actinokineospora diospyrosa</name>
    <dbReference type="NCBI Taxonomy" id="103728"/>
    <lineage>
        <taxon>Bacteria</taxon>
        <taxon>Bacillati</taxon>
        <taxon>Actinomycetota</taxon>
        <taxon>Actinomycetes</taxon>
        <taxon>Pseudonocardiales</taxon>
        <taxon>Pseudonocardiaceae</taxon>
        <taxon>Actinokineospora</taxon>
    </lineage>
</organism>
<dbReference type="EMBL" id="JAMTCO010000008">
    <property type="protein sequence ID" value="MCP2271074.1"/>
    <property type="molecule type" value="Genomic_DNA"/>
</dbReference>
<dbReference type="InterPro" id="IPR009057">
    <property type="entry name" value="Homeodomain-like_sf"/>
</dbReference>
<accession>A0ABT1IEK7</accession>
<dbReference type="Proteomes" id="UP001205185">
    <property type="component" value="Unassembled WGS sequence"/>
</dbReference>
<sequence length="191" mass="20554">MDRVDTRGALLDHATRLVRTRGYSAFSYADLATAVGIRKASVHHHFATKEQLGVELVARYTDRFQARLAEIDTLATGPVDALERYAALYREGLTDGEACLCGVIAAEIAAVPAAVAAGVAEFFRVNRIWLAALIGNRETPGQTPEDLAATFLATLEGAIFVARAHHDVAVFDRIAATAITVLAMDRGFLQT</sequence>